<dbReference type="RefSeq" id="WP_173197308.1">
    <property type="nucleotide sequence ID" value="NZ_JABFCX010000002.1"/>
</dbReference>
<evidence type="ECO:0000256" key="5">
    <source>
        <dbReference type="ARBA" id="ARBA00022691"/>
    </source>
</evidence>
<keyword evidence="3 7" id="KW-0489">Methyltransferase</keyword>
<evidence type="ECO:0000313" key="9">
    <source>
        <dbReference type="EMBL" id="NNU15678.1"/>
    </source>
</evidence>
<evidence type="ECO:0000256" key="2">
    <source>
        <dbReference type="ARBA" id="ARBA00003015"/>
    </source>
</evidence>
<comment type="pathway">
    <text evidence="7">tRNA modification; N(7)-methylguanine-tRNA biosynthesis.</text>
</comment>
<gene>
    <name evidence="7 9" type="primary">trmB</name>
    <name evidence="9" type="ORF">HK107_05020</name>
</gene>
<dbReference type="Pfam" id="PF02390">
    <property type="entry name" value="Methyltransf_4"/>
    <property type="match status" value="1"/>
</dbReference>
<feature type="binding site" evidence="7">
    <location>
        <position position="143"/>
    </location>
    <ligand>
        <name>substrate</name>
    </ligand>
</feature>
<dbReference type="InterPro" id="IPR055361">
    <property type="entry name" value="tRNA_methyltr_TrmB_bact"/>
</dbReference>
<dbReference type="EMBL" id="JABFCX010000002">
    <property type="protein sequence ID" value="NNU15678.1"/>
    <property type="molecule type" value="Genomic_DNA"/>
</dbReference>
<feature type="region of interest" description="Disordered" evidence="8">
    <location>
        <begin position="1"/>
        <end position="27"/>
    </location>
</feature>
<dbReference type="PANTHER" id="PTHR23417:SF14">
    <property type="entry name" value="PENTACOTRIPEPTIDE-REPEAT REGION OF PRORP DOMAIN-CONTAINING PROTEIN"/>
    <property type="match status" value="1"/>
</dbReference>
<comment type="similarity">
    <text evidence="7">Belongs to the class I-like SAM-binding methyltransferase superfamily. TrmB family.</text>
</comment>
<evidence type="ECO:0000256" key="4">
    <source>
        <dbReference type="ARBA" id="ARBA00022679"/>
    </source>
</evidence>
<proteinExistence type="inferred from homology"/>
<name>A0A7Y3RKE5_9PROT</name>
<protein>
    <recommendedName>
        <fullName evidence="7">tRNA (guanine-N(7)-)-methyltransferase</fullName>
        <ecNumber evidence="7">2.1.1.33</ecNumber>
    </recommendedName>
    <alternativeName>
        <fullName evidence="7">tRNA (guanine(46)-N(7))-methyltransferase</fullName>
    </alternativeName>
    <alternativeName>
        <fullName evidence="7">tRNA(m7G46)-methyltransferase</fullName>
    </alternativeName>
</protein>
<dbReference type="GO" id="GO:0008176">
    <property type="term" value="F:tRNA (guanine(46)-N7)-methyltransferase activity"/>
    <property type="evidence" value="ECO:0007669"/>
    <property type="project" value="UniProtKB-UniRule"/>
</dbReference>
<evidence type="ECO:0000256" key="6">
    <source>
        <dbReference type="ARBA" id="ARBA00022694"/>
    </source>
</evidence>
<dbReference type="Proteomes" id="UP000536835">
    <property type="component" value="Unassembled WGS sequence"/>
</dbReference>
<comment type="caution">
    <text evidence="7">Lacks conserved residue(s) required for the propagation of feature annotation.</text>
</comment>
<comment type="caution">
    <text evidence="9">The sequence shown here is derived from an EMBL/GenBank/DDBJ whole genome shotgun (WGS) entry which is preliminary data.</text>
</comment>
<dbReference type="PROSITE" id="PS51625">
    <property type="entry name" value="SAM_MT_TRMB"/>
    <property type="match status" value="1"/>
</dbReference>
<evidence type="ECO:0000256" key="7">
    <source>
        <dbReference type="HAMAP-Rule" id="MF_01057"/>
    </source>
</evidence>
<accession>A0A7Y3RKE5</accession>
<reference evidence="9 10" key="1">
    <citation type="submission" date="2020-05" db="EMBL/GenBank/DDBJ databases">
        <title>Parvularcula mediterraneae sp. nov., isolated from polypropylene straw from shallow seawater of the seashore of Laganas in Zakynthos island, Greece.</title>
        <authorList>
            <person name="Szabo I."/>
            <person name="Al-Omari J."/>
            <person name="Rado J."/>
            <person name="Szerdahelyi G.S."/>
        </authorList>
    </citation>
    <scope>NUCLEOTIDE SEQUENCE [LARGE SCALE GENOMIC DNA]</scope>
    <source>
        <strain evidence="9 10">ZS-1/3</strain>
    </source>
</reference>
<dbReference type="EC" id="2.1.1.33" evidence="7"/>
<dbReference type="InterPro" id="IPR029063">
    <property type="entry name" value="SAM-dependent_MTases_sf"/>
</dbReference>
<feature type="binding site" evidence="7">
    <location>
        <position position="65"/>
    </location>
    <ligand>
        <name>S-adenosyl-L-methionine</name>
        <dbReference type="ChEBI" id="CHEBI:59789"/>
    </ligand>
</feature>
<dbReference type="InterPro" id="IPR003358">
    <property type="entry name" value="tRNA_(Gua-N-7)_MeTrfase_Trmb"/>
</dbReference>
<dbReference type="GO" id="GO:0043527">
    <property type="term" value="C:tRNA methyltransferase complex"/>
    <property type="evidence" value="ECO:0007669"/>
    <property type="project" value="TreeGrafter"/>
</dbReference>
<evidence type="ECO:0000256" key="8">
    <source>
        <dbReference type="SAM" id="MobiDB-lite"/>
    </source>
</evidence>
<dbReference type="UniPathway" id="UPA00989"/>
<evidence type="ECO:0000256" key="3">
    <source>
        <dbReference type="ARBA" id="ARBA00022603"/>
    </source>
</evidence>
<keyword evidence="4 7" id="KW-0808">Transferase</keyword>
<feature type="binding site" evidence="7">
    <location>
        <position position="175"/>
    </location>
    <ligand>
        <name>substrate</name>
    </ligand>
</feature>
<dbReference type="AlphaFoldDB" id="A0A7Y3RKE5"/>
<organism evidence="9 10">
    <name type="scientific">Parvularcula mediterranea</name>
    <dbReference type="NCBI Taxonomy" id="2732508"/>
    <lineage>
        <taxon>Bacteria</taxon>
        <taxon>Pseudomonadati</taxon>
        <taxon>Pseudomonadota</taxon>
        <taxon>Alphaproteobacteria</taxon>
        <taxon>Parvularculales</taxon>
        <taxon>Parvularculaceae</taxon>
        <taxon>Parvularcula</taxon>
    </lineage>
</organism>
<feature type="binding site" evidence="7">
    <location>
        <position position="90"/>
    </location>
    <ligand>
        <name>S-adenosyl-L-methionine</name>
        <dbReference type="ChEBI" id="CHEBI:59789"/>
    </ligand>
</feature>
<evidence type="ECO:0000313" key="10">
    <source>
        <dbReference type="Proteomes" id="UP000536835"/>
    </source>
</evidence>
<sequence length="238" mass="27023">MPDNTKRPSADRSEHPGGRLFGRNKDKTLKPRQARLVEELLPKVSFSAEDIAARIEAHQGAVAFEIGFGGGEHLAWQAERHPDTLFFGAEPFINGVAKLLIQIEERKLPNVLVLEGDARPALEAVPDGALQTLYLLQPDPWPKKRHHKRRMVSQWFLSEAARAIKKGGELRISSDIADYIRWTLMHWQMLEREGGAFDWQAEAMSDWTDPGEDWPKTRYMAKGEAAGRPVTYLTFTKR</sequence>
<keyword evidence="6 7" id="KW-0819">tRNA processing</keyword>
<keyword evidence="5 7" id="KW-0949">S-adenosyl-L-methionine</keyword>
<dbReference type="PANTHER" id="PTHR23417">
    <property type="entry name" value="3-DEOXY-D-MANNO-OCTULOSONIC-ACID TRANSFERASE/TRNA GUANINE-N 7 - -METHYLTRANSFERASE"/>
    <property type="match status" value="1"/>
</dbReference>
<dbReference type="Gene3D" id="3.40.50.150">
    <property type="entry name" value="Vaccinia Virus protein VP39"/>
    <property type="match status" value="1"/>
</dbReference>
<feature type="binding site" evidence="7">
    <location>
        <position position="139"/>
    </location>
    <ligand>
        <name>S-adenosyl-L-methionine</name>
        <dbReference type="ChEBI" id="CHEBI:59789"/>
    </ligand>
</feature>
<evidence type="ECO:0000256" key="1">
    <source>
        <dbReference type="ARBA" id="ARBA00000142"/>
    </source>
</evidence>
<feature type="binding site" evidence="7">
    <location>
        <position position="117"/>
    </location>
    <ligand>
        <name>S-adenosyl-L-methionine</name>
        <dbReference type="ChEBI" id="CHEBI:59789"/>
    </ligand>
</feature>
<keyword evidence="10" id="KW-1185">Reference proteome</keyword>
<dbReference type="HAMAP" id="MF_01057">
    <property type="entry name" value="tRNA_methyltr_TrmB"/>
    <property type="match status" value="1"/>
</dbReference>
<comment type="function">
    <text evidence="2 7">Catalyzes the formation of N(7)-methylguanine at position 46 (m7G46) in tRNA.</text>
</comment>
<dbReference type="SUPFAM" id="SSF53335">
    <property type="entry name" value="S-adenosyl-L-methionine-dependent methyltransferases"/>
    <property type="match status" value="1"/>
</dbReference>
<comment type="catalytic activity">
    <reaction evidence="1 7">
        <text>guanosine(46) in tRNA + S-adenosyl-L-methionine = N(7)-methylguanosine(46) in tRNA + S-adenosyl-L-homocysteine</text>
        <dbReference type="Rhea" id="RHEA:42708"/>
        <dbReference type="Rhea" id="RHEA-COMP:10188"/>
        <dbReference type="Rhea" id="RHEA-COMP:10189"/>
        <dbReference type="ChEBI" id="CHEBI:57856"/>
        <dbReference type="ChEBI" id="CHEBI:59789"/>
        <dbReference type="ChEBI" id="CHEBI:74269"/>
        <dbReference type="ChEBI" id="CHEBI:74480"/>
        <dbReference type="EC" id="2.1.1.33"/>
    </reaction>
</comment>